<name>A0A0F7L778_9VIRU</name>
<accession>A0A0F7L778</accession>
<organism evidence="1">
    <name type="scientific">uncultured marine virus</name>
    <dbReference type="NCBI Taxonomy" id="186617"/>
    <lineage>
        <taxon>Viruses</taxon>
        <taxon>environmental samples</taxon>
    </lineage>
</organism>
<sequence length="136" mass="15125">MTRCTCGRFSPPTMRPRLELVGLTMTTTVRCDDCDPSPLARQLRTHAALRASAALDKRLADIARHHDRESVRAWTGRHAEDFVDDFGGLHCRTCGTVYKSEACPVCAEAREAGARRLEREQSAPLVASPDYIGWPE</sequence>
<reference evidence="1" key="1">
    <citation type="journal article" date="2015" name="Front. Microbiol.">
        <title>Combining genomic sequencing methods to explore viral diversity and reveal potential virus-host interactions.</title>
        <authorList>
            <person name="Chow C.E."/>
            <person name="Winget D.M."/>
            <person name="White R.A.III."/>
            <person name="Hallam S.J."/>
            <person name="Suttle C.A."/>
        </authorList>
    </citation>
    <scope>NUCLEOTIDE SEQUENCE</scope>
    <source>
        <strain evidence="1">H4084949</strain>
    </source>
</reference>
<reference evidence="1" key="2">
    <citation type="submission" date="2015-03" db="EMBL/GenBank/DDBJ databases">
        <authorList>
            <person name="Chow C.-E.T."/>
            <person name="Winget D.M."/>
            <person name="White R.A.III."/>
            <person name="Hallam S.J."/>
            <person name="Suttle C.A."/>
        </authorList>
    </citation>
    <scope>NUCLEOTIDE SEQUENCE</scope>
    <source>
        <strain evidence="1">H4084949</strain>
    </source>
</reference>
<dbReference type="EMBL" id="KR029591">
    <property type="protein sequence ID" value="AKH47307.1"/>
    <property type="molecule type" value="Genomic_DNA"/>
</dbReference>
<evidence type="ECO:0000313" key="1">
    <source>
        <dbReference type="EMBL" id="AKH47307.1"/>
    </source>
</evidence>
<protein>
    <submittedName>
        <fullName evidence="1">Uncharacterized protein</fullName>
    </submittedName>
</protein>
<proteinExistence type="predicted"/>